<keyword evidence="3" id="KW-1185">Reference proteome</keyword>
<feature type="region of interest" description="Disordered" evidence="1">
    <location>
        <begin position="136"/>
        <end position="167"/>
    </location>
</feature>
<feature type="region of interest" description="Disordered" evidence="1">
    <location>
        <begin position="468"/>
        <end position="488"/>
    </location>
</feature>
<dbReference type="OrthoDB" id="339325at2759"/>
<feature type="compositionally biased region" description="Basic and acidic residues" evidence="1">
    <location>
        <begin position="157"/>
        <end position="167"/>
    </location>
</feature>
<dbReference type="EMBL" id="KZ346831">
    <property type="protein sequence ID" value="PIO68972.1"/>
    <property type="molecule type" value="Genomic_DNA"/>
</dbReference>
<protein>
    <submittedName>
        <fullName evidence="2">Uncharacterized protein</fullName>
    </submittedName>
</protein>
<feature type="region of interest" description="Disordered" evidence="1">
    <location>
        <begin position="183"/>
        <end position="347"/>
    </location>
</feature>
<dbReference type="Proteomes" id="UP000230423">
    <property type="component" value="Unassembled WGS sequence"/>
</dbReference>
<name>A0A2G9UGV3_TELCI</name>
<reference evidence="2 3" key="1">
    <citation type="submission" date="2015-09" db="EMBL/GenBank/DDBJ databases">
        <title>Draft genome of the parasitic nematode Teladorsagia circumcincta isolate WARC Sus (inbred).</title>
        <authorList>
            <person name="Mitreva M."/>
        </authorList>
    </citation>
    <scope>NUCLEOTIDE SEQUENCE [LARGE SCALE GENOMIC DNA]</scope>
    <source>
        <strain evidence="2 3">S</strain>
    </source>
</reference>
<feature type="region of interest" description="Disordered" evidence="1">
    <location>
        <begin position="12"/>
        <end position="74"/>
    </location>
</feature>
<dbReference type="AlphaFoldDB" id="A0A2G9UGV3"/>
<evidence type="ECO:0000313" key="3">
    <source>
        <dbReference type="Proteomes" id="UP000230423"/>
    </source>
</evidence>
<feature type="compositionally biased region" description="Basic and acidic residues" evidence="1">
    <location>
        <begin position="12"/>
        <end position="33"/>
    </location>
</feature>
<gene>
    <name evidence="2" type="ORF">TELCIR_09222</name>
</gene>
<organism evidence="2 3">
    <name type="scientific">Teladorsagia circumcincta</name>
    <name type="common">Brown stomach worm</name>
    <name type="synonym">Ostertagia circumcincta</name>
    <dbReference type="NCBI Taxonomy" id="45464"/>
    <lineage>
        <taxon>Eukaryota</taxon>
        <taxon>Metazoa</taxon>
        <taxon>Ecdysozoa</taxon>
        <taxon>Nematoda</taxon>
        <taxon>Chromadorea</taxon>
        <taxon>Rhabditida</taxon>
        <taxon>Rhabditina</taxon>
        <taxon>Rhabditomorpha</taxon>
        <taxon>Strongyloidea</taxon>
        <taxon>Trichostrongylidae</taxon>
        <taxon>Teladorsagia</taxon>
    </lineage>
</organism>
<feature type="compositionally biased region" description="Polar residues" evidence="1">
    <location>
        <begin position="331"/>
        <end position="346"/>
    </location>
</feature>
<evidence type="ECO:0000256" key="1">
    <source>
        <dbReference type="SAM" id="MobiDB-lite"/>
    </source>
</evidence>
<sequence length="511" mass="55308">MRRLCHKLYEQLDIRGGDSSSKSKEASAPEVRERRKGKKKIEKQDISQPQVDRRPSNGLAKPASSNGFGTLPRREKERLDVHRALQPNLSISYPNLTEIEDNFVKKCGTLQRKDAIRKKRPALPHDDNERVVQPVYDPDAENRPHNLPAGRVGQSGRRSEGTHEDASKMKRFFSKFHVFRRGNHSIDSDEAPPSARMSPVSANPLAPPQQGRTTPSNYEHLSPRHRSSTTGADDYTKLVSPSKRYVKPSMHQQSGSNGLGAGVSHDPAGRSPRREIGLDDMIPTTPEGNYGPPPIPVKHHHRRTPSDEKGISRQNAFHNGHTPRSPHHAPSQPNLSTIIPPSTSSYEEPYTMLNTRIPAPSTDPYIACPAPHVEVVNNVPYLTMTPKNGIASSGNVVSPSPPGATVQNDQYIHCPRKPERPITLNLTNANTPESSGVSTGGSSAFSNLSLAEAAPMIHAPPPPRPPIIPPRDGSIGFGAAPAKSDGAPTVNGRGADIAAIGAGGRLVVLGS</sequence>
<accession>A0A2G9UGV3</accession>
<evidence type="ECO:0000313" key="2">
    <source>
        <dbReference type="EMBL" id="PIO68972.1"/>
    </source>
</evidence>
<proteinExistence type="predicted"/>
<feature type="compositionally biased region" description="Polar residues" evidence="1">
    <location>
        <begin position="210"/>
        <end position="219"/>
    </location>
</feature>